<dbReference type="Gene3D" id="3.20.20.450">
    <property type="entry name" value="EAL domain"/>
    <property type="match status" value="1"/>
</dbReference>
<evidence type="ECO:0000259" key="5">
    <source>
        <dbReference type="PROSITE" id="PS50887"/>
    </source>
</evidence>
<dbReference type="Pfam" id="PF00563">
    <property type="entry name" value="EAL"/>
    <property type="match status" value="1"/>
</dbReference>
<dbReference type="Gene3D" id="3.40.50.2300">
    <property type="match status" value="1"/>
</dbReference>
<dbReference type="InterPro" id="IPR029787">
    <property type="entry name" value="Nucleotide_cyclase"/>
</dbReference>
<dbReference type="FunFam" id="3.30.70.270:FF:000001">
    <property type="entry name" value="Diguanylate cyclase domain protein"/>
    <property type="match status" value="1"/>
</dbReference>
<accession>A0A4V3DGG1</accession>
<organism evidence="6 7">
    <name type="scientific">Marinomonas communis</name>
    <dbReference type="NCBI Taxonomy" id="28254"/>
    <lineage>
        <taxon>Bacteria</taxon>
        <taxon>Pseudomonadati</taxon>
        <taxon>Pseudomonadota</taxon>
        <taxon>Gammaproteobacteria</taxon>
        <taxon>Oceanospirillales</taxon>
        <taxon>Oceanospirillaceae</taxon>
        <taxon>Marinomonas</taxon>
    </lineage>
</organism>
<dbReference type="PANTHER" id="PTHR44757:SF2">
    <property type="entry name" value="BIOFILM ARCHITECTURE MAINTENANCE PROTEIN MBAA"/>
    <property type="match status" value="1"/>
</dbReference>
<evidence type="ECO:0000256" key="2">
    <source>
        <dbReference type="PROSITE-ProRule" id="PRU00169"/>
    </source>
</evidence>
<comment type="caution">
    <text evidence="6">The sequence shown here is derived from an EMBL/GenBank/DDBJ whole genome shotgun (WGS) entry which is preliminary data.</text>
</comment>
<dbReference type="EMBL" id="SNZA01000002">
    <property type="protein sequence ID" value="TDR14251.1"/>
    <property type="molecule type" value="Genomic_DNA"/>
</dbReference>
<dbReference type="CDD" id="cd01948">
    <property type="entry name" value="EAL"/>
    <property type="match status" value="1"/>
</dbReference>
<dbReference type="GO" id="GO:0003824">
    <property type="term" value="F:catalytic activity"/>
    <property type="evidence" value="ECO:0007669"/>
    <property type="project" value="UniProtKB-ARBA"/>
</dbReference>
<keyword evidence="7" id="KW-1185">Reference proteome</keyword>
<dbReference type="InterPro" id="IPR001633">
    <property type="entry name" value="EAL_dom"/>
</dbReference>
<evidence type="ECO:0000313" key="6">
    <source>
        <dbReference type="EMBL" id="TDR14251.1"/>
    </source>
</evidence>
<evidence type="ECO:0000259" key="4">
    <source>
        <dbReference type="PROSITE" id="PS50883"/>
    </source>
</evidence>
<protein>
    <submittedName>
        <fullName evidence="6">Response regulator receiver modulated diguanylate cyclase/phosphodiesterase</fullName>
    </submittedName>
</protein>
<dbReference type="SMART" id="SM00448">
    <property type="entry name" value="REC"/>
    <property type="match status" value="1"/>
</dbReference>
<dbReference type="InterPro" id="IPR000160">
    <property type="entry name" value="GGDEF_dom"/>
</dbReference>
<dbReference type="SUPFAM" id="SSF55073">
    <property type="entry name" value="Nucleotide cyclase"/>
    <property type="match status" value="1"/>
</dbReference>
<dbReference type="SUPFAM" id="SSF141868">
    <property type="entry name" value="EAL domain-like"/>
    <property type="match status" value="1"/>
</dbReference>
<dbReference type="AlphaFoldDB" id="A0A4V3DGG1"/>
<evidence type="ECO:0000313" key="7">
    <source>
        <dbReference type="Proteomes" id="UP000295729"/>
    </source>
</evidence>
<dbReference type="GO" id="GO:0000160">
    <property type="term" value="P:phosphorelay signal transduction system"/>
    <property type="evidence" value="ECO:0007669"/>
    <property type="project" value="InterPro"/>
</dbReference>
<comment type="cofactor">
    <cofactor evidence="1">
        <name>Mg(2+)</name>
        <dbReference type="ChEBI" id="CHEBI:18420"/>
    </cofactor>
</comment>
<dbReference type="InterPro" id="IPR035919">
    <property type="entry name" value="EAL_sf"/>
</dbReference>
<dbReference type="InterPro" id="IPR052155">
    <property type="entry name" value="Biofilm_reg_signaling"/>
</dbReference>
<feature type="domain" description="EAL" evidence="4">
    <location>
        <begin position="311"/>
        <end position="565"/>
    </location>
</feature>
<dbReference type="PROSITE" id="PS50887">
    <property type="entry name" value="GGDEF"/>
    <property type="match status" value="1"/>
</dbReference>
<sequence length="565" mass="63253">MEKVSLSILVIEDDLEDFILLRTYLSRATRSQFELSHAQSFQDAMKYLVEQSFDIILADYFLDGHTATDLFKHVKLIGIDTPIVVLTGMAASELDDVLMQLGASDFIPKEELTTALLERSIRHAIERKRAEQQISQLIKRDPLTGLGNRLIFEEHAELAIARAKRNKSRLAVAFLDLDRFKNVNDTLGHHMGDLLLTLVGKRIQDAIRASDFVARIGGDEFTLLLDNVQDVESLSAIANKVLAEVTRHAVLDCKHLEVSASMGIALYPDQGNSVSELMRKADMALYESKKQEGSCHHMVFSDSLQARLQKETRVENGLHQALANNEFELHYQPIVELDTQRIQGVEALIRWRQADGKLLLPGEFIEEVNRVGLIGALGEWVLEAACKQLRVWLDNDVDLNMSINVSPRHLRQAGFDELVIETVKRYQIPEGRLMLELTEEVFVDSGISSLYVLNEIRKVGVRIAIDDFGTGYSSMRYLKSLPIDRIKIDRCFISGGGGVHLSDPMITQAIGFLAEGLDLDLVAEGIETPEQVAALKAQGCQKGQGFLFARPLPNHVLINLLRANH</sequence>
<dbReference type="SUPFAM" id="SSF52172">
    <property type="entry name" value="CheY-like"/>
    <property type="match status" value="1"/>
</dbReference>
<feature type="domain" description="GGDEF" evidence="5">
    <location>
        <begin position="168"/>
        <end position="302"/>
    </location>
</feature>
<dbReference type="Gene3D" id="3.30.70.270">
    <property type="match status" value="1"/>
</dbReference>
<dbReference type="RefSeq" id="WP_133561749.1">
    <property type="nucleotide sequence ID" value="NZ_SNZA01000002.1"/>
</dbReference>
<feature type="domain" description="Response regulatory" evidence="3">
    <location>
        <begin position="7"/>
        <end position="124"/>
    </location>
</feature>
<dbReference type="Pfam" id="PF00990">
    <property type="entry name" value="GGDEF"/>
    <property type="match status" value="1"/>
</dbReference>
<dbReference type="SMART" id="SM00052">
    <property type="entry name" value="EAL"/>
    <property type="match status" value="1"/>
</dbReference>
<dbReference type="PANTHER" id="PTHR44757">
    <property type="entry name" value="DIGUANYLATE CYCLASE DGCP"/>
    <property type="match status" value="1"/>
</dbReference>
<gene>
    <name evidence="6" type="ORF">C8D85_1784</name>
</gene>
<proteinExistence type="predicted"/>
<evidence type="ECO:0000256" key="1">
    <source>
        <dbReference type="ARBA" id="ARBA00001946"/>
    </source>
</evidence>
<evidence type="ECO:0000259" key="3">
    <source>
        <dbReference type="PROSITE" id="PS50110"/>
    </source>
</evidence>
<reference evidence="6 7" key="1">
    <citation type="submission" date="2019-03" db="EMBL/GenBank/DDBJ databases">
        <title>Genomic Encyclopedia of Type Strains, Phase IV (KMG-IV): sequencing the most valuable type-strain genomes for metagenomic binning, comparative biology and taxonomic classification.</title>
        <authorList>
            <person name="Goeker M."/>
        </authorList>
    </citation>
    <scope>NUCLEOTIDE SEQUENCE [LARGE SCALE GENOMIC DNA]</scope>
    <source>
        <strain evidence="6 7">DSM 5604</strain>
    </source>
</reference>
<dbReference type="NCBIfam" id="TIGR00254">
    <property type="entry name" value="GGDEF"/>
    <property type="match status" value="1"/>
</dbReference>
<dbReference type="Proteomes" id="UP000295729">
    <property type="component" value="Unassembled WGS sequence"/>
</dbReference>
<feature type="modified residue" description="4-aspartylphosphate" evidence="2">
    <location>
        <position position="59"/>
    </location>
</feature>
<dbReference type="PROSITE" id="PS50110">
    <property type="entry name" value="RESPONSE_REGULATORY"/>
    <property type="match status" value="1"/>
</dbReference>
<dbReference type="CDD" id="cd00156">
    <property type="entry name" value="REC"/>
    <property type="match status" value="1"/>
</dbReference>
<dbReference type="InterPro" id="IPR011006">
    <property type="entry name" value="CheY-like_superfamily"/>
</dbReference>
<dbReference type="CDD" id="cd01949">
    <property type="entry name" value="GGDEF"/>
    <property type="match status" value="1"/>
</dbReference>
<dbReference type="InterPro" id="IPR001789">
    <property type="entry name" value="Sig_transdc_resp-reg_receiver"/>
</dbReference>
<dbReference type="SMART" id="SM00267">
    <property type="entry name" value="GGDEF"/>
    <property type="match status" value="1"/>
</dbReference>
<name>A0A4V3DGG1_9GAMM</name>
<dbReference type="OrthoDB" id="9176779at2"/>
<dbReference type="PROSITE" id="PS50883">
    <property type="entry name" value="EAL"/>
    <property type="match status" value="1"/>
</dbReference>
<keyword evidence="2" id="KW-0597">Phosphoprotein</keyword>
<dbReference type="InterPro" id="IPR043128">
    <property type="entry name" value="Rev_trsase/Diguanyl_cyclase"/>
</dbReference>
<dbReference type="Pfam" id="PF00072">
    <property type="entry name" value="Response_reg"/>
    <property type="match status" value="1"/>
</dbReference>